<dbReference type="EMBL" id="LGHJ01000011">
    <property type="protein sequence ID" value="KPL76614.1"/>
    <property type="molecule type" value="Genomic_DNA"/>
</dbReference>
<comment type="caution">
    <text evidence="2">The sequence shown here is derived from an EMBL/GenBank/DDBJ whole genome shotgun (WGS) entry which is preliminary data.</text>
</comment>
<reference evidence="2 3" key="1">
    <citation type="submission" date="2015-07" db="EMBL/GenBank/DDBJ databases">
        <title>Draft genome of Bellilinea caldifistulae DSM 17877.</title>
        <authorList>
            <person name="Hemp J."/>
            <person name="Ward L.M."/>
            <person name="Pace L.A."/>
            <person name="Fischer W.W."/>
        </authorList>
    </citation>
    <scope>NUCLEOTIDE SEQUENCE [LARGE SCALE GENOMIC DNA]</scope>
    <source>
        <strain evidence="2 3">GOMI-1</strain>
    </source>
</reference>
<accession>A0A0P6XKL5</accession>
<dbReference type="AlphaFoldDB" id="A0A0P6XKL5"/>
<dbReference type="InterPro" id="IPR031339">
    <property type="entry name" value="DUF4942"/>
</dbReference>
<evidence type="ECO:0000313" key="3">
    <source>
        <dbReference type="Proteomes" id="UP000050514"/>
    </source>
</evidence>
<dbReference type="Proteomes" id="UP000050514">
    <property type="component" value="Unassembled WGS sequence"/>
</dbReference>
<feature type="domain" description="DUF4942" evidence="1">
    <location>
        <begin position="64"/>
        <end position="252"/>
    </location>
</feature>
<evidence type="ECO:0000313" key="2">
    <source>
        <dbReference type="EMBL" id="KPL76614.1"/>
    </source>
</evidence>
<gene>
    <name evidence="2" type="ORF">AC812_04645</name>
</gene>
<name>A0A0P6XKL5_9CHLR</name>
<organism evidence="2 3">
    <name type="scientific">Bellilinea caldifistulae</name>
    <dbReference type="NCBI Taxonomy" id="360411"/>
    <lineage>
        <taxon>Bacteria</taxon>
        <taxon>Bacillati</taxon>
        <taxon>Chloroflexota</taxon>
        <taxon>Anaerolineae</taxon>
        <taxon>Anaerolineales</taxon>
        <taxon>Anaerolineaceae</taxon>
        <taxon>Bellilinea</taxon>
    </lineage>
</organism>
<proteinExistence type="predicted"/>
<sequence>MSVFSEIQKPYTVSEVLSAYRQTKAAIEYHCRELEAVLKAAENAGIGSAVSYRAVMFRDDRLVELKRSTWQALLGASGVEKVLSVSRLERFEQFLEGNGQGIRNIPEPSEEAIMELLAGGAAKELFAEMIREAFDFLRPGAGWHDEYKTNQKNGRVSVGKKIILEGLVHETPFYVNIYPRPRRHLIQVDKIFHLLDGKPFPFDSYSSPLVDGLSSARKGETEYFKWERYGNGNLHLTFLRDDLLVKFNQIAGGLAEPAVGDGAV</sequence>
<keyword evidence="3" id="KW-1185">Reference proteome</keyword>
<dbReference type="STRING" id="360411.AC812_04645"/>
<dbReference type="Pfam" id="PF13708">
    <property type="entry name" value="DUF4942"/>
    <property type="match status" value="1"/>
</dbReference>
<dbReference type="RefSeq" id="WP_061919664.1">
    <property type="nucleotide sequence ID" value="NZ_DF967971.1"/>
</dbReference>
<protein>
    <recommendedName>
        <fullName evidence="1">DUF4942 domain-containing protein</fullName>
    </recommendedName>
</protein>
<evidence type="ECO:0000259" key="1">
    <source>
        <dbReference type="Pfam" id="PF13708"/>
    </source>
</evidence>